<evidence type="ECO:0000313" key="2">
    <source>
        <dbReference type="Proteomes" id="UP000694888"/>
    </source>
</evidence>
<dbReference type="RefSeq" id="XP_012944991.1">
    <property type="nucleotide sequence ID" value="XM_013089537.2"/>
</dbReference>
<feature type="signal peptide" evidence="1">
    <location>
        <begin position="1"/>
        <end position="16"/>
    </location>
</feature>
<dbReference type="Proteomes" id="UP000694888">
    <property type="component" value="Unplaced"/>
</dbReference>
<sequence>MNVLAIFSTLMAVALGFHTGGHSGGHGGFSDVIKRPVVSRRDVAAVTQDDLYDVIKEVVAQAHAGTTSEDLTQAAVKVIAQVDNLLAADNSPVDPSDVRNLIEVSSAQFGAQTAVSAIFDGEYAMFIRGFSLQFSGRWCTHYMLIL</sequence>
<accession>A0ABM1ACB7</accession>
<organism evidence="2 3">
    <name type="scientific">Aplysia californica</name>
    <name type="common">California sea hare</name>
    <dbReference type="NCBI Taxonomy" id="6500"/>
    <lineage>
        <taxon>Eukaryota</taxon>
        <taxon>Metazoa</taxon>
        <taxon>Spiralia</taxon>
        <taxon>Lophotrochozoa</taxon>
        <taxon>Mollusca</taxon>
        <taxon>Gastropoda</taxon>
        <taxon>Heterobranchia</taxon>
        <taxon>Euthyneura</taxon>
        <taxon>Tectipleura</taxon>
        <taxon>Aplysiida</taxon>
        <taxon>Aplysioidea</taxon>
        <taxon>Aplysiidae</taxon>
        <taxon>Aplysia</taxon>
    </lineage>
</organism>
<keyword evidence="1" id="KW-0732">Signal</keyword>
<evidence type="ECO:0000313" key="3">
    <source>
        <dbReference type="RefSeq" id="XP_012944991.1"/>
    </source>
</evidence>
<reference evidence="3" key="1">
    <citation type="submission" date="2025-08" db="UniProtKB">
        <authorList>
            <consortium name="RefSeq"/>
        </authorList>
    </citation>
    <scope>IDENTIFICATION</scope>
</reference>
<evidence type="ECO:0000256" key="1">
    <source>
        <dbReference type="SAM" id="SignalP"/>
    </source>
</evidence>
<proteinExistence type="predicted"/>
<feature type="chain" id="PRO_5047198353" evidence="1">
    <location>
        <begin position="17"/>
        <end position="146"/>
    </location>
</feature>
<dbReference type="GeneID" id="106013538"/>
<keyword evidence="2" id="KW-1185">Reference proteome</keyword>
<gene>
    <name evidence="3" type="primary">LOC106013538</name>
</gene>
<protein>
    <submittedName>
        <fullName evidence="3">Uncharacterized protein LOC106013538</fullName>
    </submittedName>
</protein>
<name>A0ABM1ACB7_APLCA</name>